<dbReference type="InterPro" id="IPR050593">
    <property type="entry name" value="LovG"/>
</dbReference>
<reference evidence="3" key="2">
    <citation type="journal article" date="2023" name="IMA Fungus">
        <title>Comparative genomic study of the Penicillium genus elucidates a diverse pangenome and 15 lateral gene transfer events.</title>
        <authorList>
            <person name="Petersen C."/>
            <person name="Sorensen T."/>
            <person name="Nielsen M.R."/>
            <person name="Sondergaard T.E."/>
            <person name="Sorensen J.L."/>
            <person name="Fitzpatrick D.A."/>
            <person name="Frisvad J.C."/>
            <person name="Nielsen K.L."/>
        </authorList>
    </citation>
    <scope>NUCLEOTIDE SEQUENCE</scope>
    <source>
        <strain evidence="3">IBT 16125</strain>
    </source>
</reference>
<dbReference type="GO" id="GO:0017000">
    <property type="term" value="P:antibiotic biosynthetic process"/>
    <property type="evidence" value="ECO:0007669"/>
    <property type="project" value="UniProtKB-ARBA"/>
</dbReference>
<dbReference type="GO" id="GO:0005634">
    <property type="term" value="C:nucleus"/>
    <property type="evidence" value="ECO:0007669"/>
    <property type="project" value="TreeGrafter"/>
</dbReference>
<dbReference type="GO" id="GO:0005737">
    <property type="term" value="C:cytoplasm"/>
    <property type="evidence" value="ECO:0007669"/>
    <property type="project" value="TreeGrafter"/>
</dbReference>
<evidence type="ECO:0000256" key="1">
    <source>
        <dbReference type="ARBA" id="ARBA00022801"/>
    </source>
</evidence>
<dbReference type="Proteomes" id="UP001213681">
    <property type="component" value="Unassembled WGS sequence"/>
</dbReference>
<organism evidence="3 4">
    <name type="scientific">Penicillium daleae</name>
    <dbReference type="NCBI Taxonomy" id="63821"/>
    <lineage>
        <taxon>Eukaryota</taxon>
        <taxon>Fungi</taxon>
        <taxon>Dikarya</taxon>
        <taxon>Ascomycota</taxon>
        <taxon>Pezizomycotina</taxon>
        <taxon>Eurotiomycetes</taxon>
        <taxon>Eurotiomycetidae</taxon>
        <taxon>Eurotiales</taxon>
        <taxon>Aspergillaceae</taxon>
        <taxon>Penicillium</taxon>
    </lineage>
</organism>
<protein>
    <recommendedName>
        <fullName evidence="2">Serine hydrolase domain-containing protein</fullName>
    </recommendedName>
</protein>
<evidence type="ECO:0000313" key="4">
    <source>
        <dbReference type="Proteomes" id="UP001213681"/>
    </source>
</evidence>
<dbReference type="GO" id="GO:0072330">
    <property type="term" value="P:monocarboxylic acid biosynthetic process"/>
    <property type="evidence" value="ECO:0007669"/>
    <property type="project" value="UniProtKB-ARBA"/>
</dbReference>
<dbReference type="PANTHER" id="PTHR48070:SF6">
    <property type="entry name" value="ESTERASE OVCA2"/>
    <property type="match status" value="1"/>
</dbReference>
<dbReference type="PANTHER" id="PTHR48070">
    <property type="entry name" value="ESTERASE OVCA2"/>
    <property type="match status" value="1"/>
</dbReference>
<dbReference type="RefSeq" id="XP_056763801.1">
    <property type="nucleotide sequence ID" value="XM_056910975.1"/>
</dbReference>
<evidence type="ECO:0000259" key="2">
    <source>
        <dbReference type="Pfam" id="PF03959"/>
    </source>
</evidence>
<dbReference type="Gene3D" id="3.40.50.1820">
    <property type="entry name" value="alpha/beta hydrolase"/>
    <property type="match status" value="1"/>
</dbReference>
<dbReference type="Pfam" id="PF03959">
    <property type="entry name" value="FSH1"/>
    <property type="match status" value="1"/>
</dbReference>
<dbReference type="GeneID" id="81601218"/>
<dbReference type="GO" id="GO:0016787">
    <property type="term" value="F:hydrolase activity"/>
    <property type="evidence" value="ECO:0007669"/>
    <property type="project" value="UniProtKB-KW"/>
</dbReference>
<keyword evidence="4" id="KW-1185">Reference proteome</keyword>
<proteinExistence type="predicted"/>
<name>A0AAD6C2M4_9EURO</name>
<dbReference type="SUPFAM" id="SSF53474">
    <property type="entry name" value="alpha/beta-Hydrolases"/>
    <property type="match status" value="1"/>
</dbReference>
<gene>
    <name evidence="3" type="ORF">N7458_007593</name>
</gene>
<reference evidence="3" key="1">
    <citation type="submission" date="2022-12" db="EMBL/GenBank/DDBJ databases">
        <authorList>
            <person name="Petersen C."/>
        </authorList>
    </citation>
    <scope>NUCLEOTIDE SEQUENCE</scope>
    <source>
        <strain evidence="3">IBT 16125</strain>
    </source>
</reference>
<accession>A0AAD6C2M4</accession>
<dbReference type="AlphaFoldDB" id="A0AAD6C2M4"/>
<comment type="caution">
    <text evidence="3">The sequence shown here is derived from an EMBL/GenBank/DDBJ whole genome shotgun (WGS) entry which is preliminary data.</text>
</comment>
<evidence type="ECO:0000313" key="3">
    <source>
        <dbReference type="EMBL" id="KAJ5443721.1"/>
    </source>
</evidence>
<dbReference type="InterPro" id="IPR029058">
    <property type="entry name" value="AB_hydrolase_fold"/>
</dbReference>
<keyword evidence="1" id="KW-0378">Hydrolase</keyword>
<dbReference type="InterPro" id="IPR005645">
    <property type="entry name" value="FSH-like_dom"/>
</dbReference>
<dbReference type="EMBL" id="JAPVEA010000007">
    <property type="protein sequence ID" value="KAJ5443721.1"/>
    <property type="molecule type" value="Genomic_DNA"/>
</dbReference>
<sequence>MPALVSSEETFRILMLHGYAQSREAFKVKGRLLMQHISQALLPQITEEYAGGIEFIFPDAPISLNEVLADEQDHHSGVNRRAWWLNLDNTSRYIGLEDTIVTLAQSLGGRPGHAAVGFSQGSAFAAMIASLCEATHNPGKRRVLEAQGLPMNLSLKIFPASVL</sequence>
<feature type="domain" description="Serine hydrolase" evidence="2">
    <location>
        <begin position="9"/>
        <end position="137"/>
    </location>
</feature>
<dbReference type="GO" id="GO:0019748">
    <property type="term" value="P:secondary metabolic process"/>
    <property type="evidence" value="ECO:0007669"/>
    <property type="project" value="TreeGrafter"/>
</dbReference>